<dbReference type="GO" id="GO:0042918">
    <property type="term" value="P:alkanesulfonate transmembrane transport"/>
    <property type="evidence" value="ECO:0007669"/>
    <property type="project" value="TreeGrafter"/>
</dbReference>
<dbReference type="GO" id="GO:0042597">
    <property type="term" value="C:periplasmic space"/>
    <property type="evidence" value="ECO:0007669"/>
    <property type="project" value="UniProtKB-SubCell"/>
</dbReference>
<evidence type="ECO:0000256" key="3">
    <source>
        <dbReference type="ARBA" id="ARBA00022729"/>
    </source>
</evidence>
<dbReference type="SUPFAM" id="SSF53850">
    <property type="entry name" value="Periplasmic binding protein-like II"/>
    <property type="match status" value="1"/>
</dbReference>
<evidence type="ECO:0000256" key="2">
    <source>
        <dbReference type="ARBA" id="ARBA00010742"/>
    </source>
</evidence>
<dbReference type="PANTHER" id="PTHR30024">
    <property type="entry name" value="ALIPHATIC SULFONATES-BINDING PROTEIN-RELATED"/>
    <property type="match status" value="1"/>
</dbReference>
<gene>
    <name evidence="5" type="ORF">RALSY_10291</name>
</gene>
<dbReference type="InterPro" id="IPR001638">
    <property type="entry name" value="Solute-binding_3/MltF_N"/>
</dbReference>
<feature type="domain" description="Solute-binding protein family 3/N-terminal" evidence="4">
    <location>
        <begin position="75"/>
        <end position="321"/>
    </location>
</feature>
<dbReference type="PANTHER" id="PTHR30024:SF47">
    <property type="entry name" value="TAURINE-BINDING PERIPLASMIC PROTEIN"/>
    <property type="match status" value="1"/>
</dbReference>
<reference evidence="5" key="2">
    <citation type="submission" date="2011-04" db="EMBL/GenBank/DDBJ databases">
        <authorList>
            <person name="Genoscope - CEA"/>
        </authorList>
    </citation>
    <scope>NUCLEOTIDE SEQUENCE</scope>
    <source>
        <strain evidence="5">R24</strain>
    </source>
</reference>
<dbReference type="AlphaFoldDB" id="G2ZZL6"/>
<dbReference type="SMART" id="SM00062">
    <property type="entry name" value="PBPb"/>
    <property type="match status" value="1"/>
</dbReference>
<organism evidence="5">
    <name type="scientific">Ralstonia syzygii R24</name>
    <dbReference type="NCBI Taxonomy" id="907261"/>
    <lineage>
        <taxon>Bacteria</taxon>
        <taxon>Pseudomonadati</taxon>
        <taxon>Pseudomonadota</taxon>
        <taxon>Betaproteobacteria</taxon>
        <taxon>Burkholderiales</taxon>
        <taxon>Burkholderiaceae</taxon>
        <taxon>Ralstonia</taxon>
        <taxon>Ralstonia solanacearum species complex</taxon>
    </lineage>
</organism>
<keyword evidence="3" id="KW-0732">Signal</keyword>
<name>G2ZZL6_9RALS</name>
<evidence type="ECO:0000313" key="5">
    <source>
        <dbReference type="EMBL" id="CCA84325.1"/>
    </source>
</evidence>
<sequence length="385" mass="41134">MPQDRTIPHVGRRTIAVTSAAFIQLVNPFEMQEMTIMRMQGIGRWTKWMGAALCAASLLAASPAVLAQGKPEKAKVTIAVGGKALFYYLPLTIAERLGYFKDEGLDVEIVDFAGGAKALQAVVGGSADVVSGAYEHTLVLQAKGQTYQEFVLQGRAPQIVLAVNNKTMPNYKSIADLKGKRIGVTAPGSSTNIMVNYVLARAGIKPSEVSFIGVGPSNGAIAAVRAGQIDALANLDPVTSMLTQKNEVRIISDTRTLADTRAVFGGNMPAGCLYASTSFIQKNPNTTQALTNAMVRALKWLQKAGPSDIVKAVPEAYLLGDRALYLAAWEKVREAISPDGVMPDDGPATALRTLSEFDAEVKGKPIKLDQTFTNAFVQKANAKYK</sequence>
<evidence type="ECO:0000256" key="1">
    <source>
        <dbReference type="ARBA" id="ARBA00004418"/>
    </source>
</evidence>
<dbReference type="Pfam" id="PF13379">
    <property type="entry name" value="NMT1_2"/>
    <property type="match status" value="1"/>
</dbReference>
<evidence type="ECO:0000259" key="4">
    <source>
        <dbReference type="SMART" id="SM00062"/>
    </source>
</evidence>
<dbReference type="EMBL" id="FR854086">
    <property type="protein sequence ID" value="CCA84325.1"/>
    <property type="molecule type" value="Genomic_DNA"/>
</dbReference>
<reference evidence="5" key="1">
    <citation type="journal article" date="2011" name="PLoS ONE">
        <title>Ralstonia syzygii, the Blood Disease Bacterium and some Asian R. solanacearum strains form a single genomic species despite divergent lifestyles.</title>
        <authorList>
            <person name="Remenant B."/>
            <person name="de Cambiaire J.C."/>
            <person name="Cellier G."/>
            <person name="Jacobs J.M."/>
            <person name="Mangenot S."/>
            <person name="Barbe V."/>
            <person name="Lajus A."/>
            <person name="Vallenet D."/>
            <person name="Medigue C."/>
            <person name="Fegan M."/>
            <person name="Allen C."/>
            <person name="Prior P."/>
        </authorList>
    </citation>
    <scope>NUCLEOTIDE SEQUENCE</scope>
    <source>
        <strain evidence="5">R24</strain>
    </source>
</reference>
<proteinExistence type="inferred from homology"/>
<comment type="subcellular location">
    <subcellularLocation>
        <location evidence="1">Periplasm</location>
    </subcellularLocation>
</comment>
<protein>
    <submittedName>
        <fullName evidence="5">Putative ABC transporter, periplasmic-binding component</fullName>
    </submittedName>
</protein>
<accession>G2ZZL6</accession>
<dbReference type="Gene3D" id="3.40.190.10">
    <property type="entry name" value="Periplasmic binding protein-like II"/>
    <property type="match status" value="2"/>
</dbReference>
<comment type="similarity">
    <text evidence="2">Belongs to the bacterial solute-binding protein SsuA/TauA family.</text>
</comment>